<evidence type="ECO:0000313" key="1">
    <source>
        <dbReference type="EMBL" id="WEK19968.1"/>
    </source>
</evidence>
<evidence type="ECO:0000313" key="2">
    <source>
        <dbReference type="Proteomes" id="UP001214530"/>
    </source>
</evidence>
<reference evidence="1" key="1">
    <citation type="submission" date="2023-03" db="EMBL/GenBank/DDBJ databases">
        <title>Andean soil-derived lignocellulolytic bacterial consortium as a source of novel taxa and putative plastic-active enzymes.</title>
        <authorList>
            <person name="Diaz-Garcia L."/>
            <person name="Chuvochina M."/>
            <person name="Feuerriegel G."/>
            <person name="Bunk B."/>
            <person name="Sproer C."/>
            <person name="Streit W.R."/>
            <person name="Rodriguez L.M."/>
            <person name="Overmann J."/>
            <person name="Jimenez D.J."/>
        </authorList>
    </citation>
    <scope>NUCLEOTIDE SEQUENCE</scope>
    <source>
        <strain evidence="1">MAG 3858</strain>
    </source>
</reference>
<organism evidence="1 2">
    <name type="scientific">Candidatus Pedobacter colombiensis</name>
    <dbReference type="NCBI Taxonomy" id="3121371"/>
    <lineage>
        <taxon>Bacteria</taxon>
        <taxon>Pseudomonadati</taxon>
        <taxon>Bacteroidota</taxon>
        <taxon>Sphingobacteriia</taxon>
        <taxon>Sphingobacteriales</taxon>
        <taxon>Sphingobacteriaceae</taxon>
        <taxon>Pedobacter</taxon>
    </lineage>
</organism>
<proteinExistence type="predicted"/>
<sequence>MNKIIYVWALAAAIGYSSCKQQDERPENLIKPVLDYTVAKSADVVGSTTIAVGPEKEYEQSSKVVFKFNLHANDNLKKFTVTTSSLNRSLQSGVVKTIPENALDAMGNFTIAVKDVTIYYAYYIIDQDVAGIPITLTFDALDQKNAETIKQNIIRPIKKGSTNGKIFNVWSVRTGEQSCFDITPGSVNSTLTNIFMPLLSTTKRLGYFFSLDVLPKLGDIDLIAYHSGTTYIYVSPTDQLVTDEVKFAAFKGNSALQKIQFKKLTLTSDDFDQITHDNELSSFIQNSVSNPTKTAALVNGDVYAFLRADGTGGIFKVSNIKVQSQSFADLVIKYQNRQ</sequence>
<evidence type="ECO:0008006" key="3">
    <source>
        <dbReference type="Google" id="ProtNLM"/>
    </source>
</evidence>
<name>A0AAJ6B9A5_9SPHI</name>
<dbReference type="Proteomes" id="UP001214530">
    <property type="component" value="Chromosome"/>
</dbReference>
<dbReference type="EMBL" id="CP119313">
    <property type="protein sequence ID" value="WEK19968.1"/>
    <property type="molecule type" value="Genomic_DNA"/>
</dbReference>
<dbReference type="AlphaFoldDB" id="A0AAJ6B9A5"/>
<protein>
    <recommendedName>
        <fullName evidence="3">DUF4466 domain-containing protein</fullName>
    </recommendedName>
</protein>
<accession>A0AAJ6B9A5</accession>
<gene>
    <name evidence="1" type="ORF">P0Y49_02220</name>
</gene>